<dbReference type="InterPro" id="IPR029055">
    <property type="entry name" value="Ntn_hydrolases_N"/>
</dbReference>
<comment type="caution">
    <text evidence="30">The sequence shown here is derived from an EMBL/GenBank/DDBJ whole genome shotgun (WGS) entry which is preliminary data.</text>
</comment>
<dbReference type="SUPFAM" id="SSF56235">
    <property type="entry name" value="N-terminal nucleophile aminohydrolases (Ntn hydrolases)"/>
    <property type="match status" value="1"/>
</dbReference>
<keyword evidence="9" id="KW-0547">Nucleotide-binding</keyword>
<name>A0A4S2JPQ3_9HYME</name>
<dbReference type="InterPro" id="IPR001579">
    <property type="entry name" value="Glyco_hydro_18_chit_AS"/>
</dbReference>
<dbReference type="EMBL" id="QBLH01003453">
    <property type="protein sequence ID" value="TGZ38175.1"/>
    <property type="molecule type" value="Genomic_DNA"/>
</dbReference>
<dbReference type="InterPro" id="IPR038763">
    <property type="entry name" value="DHH_sf"/>
</dbReference>
<dbReference type="Pfam" id="PF00754">
    <property type="entry name" value="F5_F8_type_C"/>
    <property type="match status" value="1"/>
</dbReference>
<dbReference type="SMART" id="SM00231">
    <property type="entry name" value="FA58C"/>
    <property type="match status" value="1"/>
</dbReference>
<dbReference type="GO" id="GO:0008061">
    <property type="term" value="F:chitin binding"/>
    <property type="evidence" value="ECO:0007669"/>
    <property type="project" value="InterPro"/>
</dbReference>
<comment type="function">
    <text evidence="21">Non-catalytic component of the proteasome, a multicatalytic proteinase complex which is characterized by its ability to cleave peptides with Arg, Phe, Tyr, Leu, and Glu adjacent to the leaving group at neutral or slightly basic pH. The proteasome has an ATP-dependent proteolytic activity.</text>
</comment>
<dbReference type="Pfam" id="PF07714">
    <property type="entry name" value="PK_Tyr_Ser-Thr"/>
    <property type="match status" value="1"/>
</dbReference>
<evidence type="ECO:0000256" key="6">
    <source>
        <dbReference type="ARBA" id="ARBA00022490"/>
    </source>
</evidence>
<dbReference type="PROSITE" id="PS00854">
    <property type="entry name" value="PROTEASOME_BETA_1"/>
    <property type="match status" value="1"/>
</dbReference>
<comment type="subcellular location">
    <subcellularLocation>
        <location evidence="2">Cell membrane</location>
        <topology evidence="2">Single-pass type I membrane protein</topology>
    </subcellularLocation>
    <subcellularLocation>
        <location evidence="1">Nucleus</location>
    </subcellularLocation>
</comment>
<evidence type="ECO:0000256" key="23">
    <source>
        <dbReference type="ARBA" id="ARBA00061639"/>
    </source>
</evidence>
<dbReference type="Gene3D" id="2.40.10.10">
    <property type="entry name" value="Trypsin-like serine proteases"/>
    <property type="match status" value="2"/>
</dbReference>
<dbReference type="PROSITE" id="PS51476">
    <property type="entry name" value="PROTEASOME_BETA_2"/>
    <property type="match status" value="1"/>
</dbReference>
<evidence type="ECO:0000256" key="13">
    <source>
        <dbReference type="ARBA" id="ARBA00022989"/>
    </source>
</evidence>
<proteinExistence type="inferred from homology"/>
<keyword evidence="5" id="KW-1003">Cell membrane</keyword>
<dbReference type="GO" id="GO:0004672">
    <property type="term" value="F:protein kinase activity"/>
    <property type="evidence" value="ECO:0007669"/>
    <property type="project" value="InterPro"/>
</dbReference>
<evidence type="ECO:0000259" key="29">
    <source>
        <dbReference type="PROSITE" id="PS51910"/>
    </source>
</evidence>
<dbReference type="InterPro" id="IPR038222">
    <property type="entry name" value="DHHA2_dom_sf"/>
</dbReference>
<evidence type="ECO:0000256" key="18">
    <source>
        <dbReference type="ARBA" id="ARBA00023242"/>
    </source>
</evidence>
<evidence type="ECO:0000256" key="20">
    <source>
        <dbReference type="ARBA" id="ARBA00024195"/>
    </source>
</evidence>
<evidence type="ECO:0000256" key="24">
    <source>
        <dbReference type="RuleBase" id="RU000489"/>
    </source>
</evidence>
<dbReference type="SUPFAM" id="SSF56112">
    <property type="entry name" value="Protein kinase-like (PK-like)"/>
    <property type="match status" value="1"/>
</dbReference>
<dbReference type="FunFam" id="2.60.120.260:FF:000007">
    <property type="entry name" value="Discoidin domain receptor tyrosine kinase 1"/>
    <property type="match status" value="1"/>
</dbReference>
<organism evidence="30 31">
    <name type="scientific">Temnothorax longispinosus</name>
    <dbReference type="NCBI Taxonomy" id="300112"/>
    <lineage>
        <taxon>Eukaryota</taxon>
        <taxon>Metazoa</taxon>
        <taxon>Ecdysozoa</taxon>
        <taxon>Arthropoda</taxon>
        <taxon>Hexapoda</taxon>
        <taxon>Insecta</taxon>
        <taxon>Pterygota</taxon>
        <taxon>Neoptera</taxon>
        <taxon>Endopterygota</taxon>
        <taxon>Hymenoptera</taxon>
        <taxon>Apocrita</taxon>
        <taxon>Aculeata</taxon>
        <taxon>Formicoidea</taxon>
        <taxon>Formicidae</taxon>
        <taxon>Myrmicinae</taxon>
        <taxon>Temnothorax</taxon>
    </lineage>
</organism>
<evidence type="ECO:0000256" key="22">
    <source>
        <dbReference type="ARBA" id="ARBA00026071"/>
    </source>
</evidence>
<comment type="subunit">
    <text evidence="22">The 26S proteasome consists of a 20S proteasome core and two 19S regulatory subunits. The 20S proteasome core is composed of 28 subunits that are arranged in four stacked rings, resulting in a barrel-shaped structure. The two end rings are each formed by seven alpha subunits, and the two central rings are each formed by seven beta subunits. The catalytic chamber with the active sites is on the inside of the barrel.</text>
</comment>
<dbReference type="InterPro" id="IPR009003">
    <property type="entry name" value="Peptidase_S1_PA"/>
</dbReference>
<dbReference type="GO" id="GO:0016462">
    <property type="term" value="F:pyrophosphatase activity"/>
    <property type="evidence" value="ECO:0007669"/>
    <property type="project" value="InterPro"/>
</dbReference>
<evidence type="ECO:0000256" key="21">
    <source>
        <dbReference type="ARBA" id="ARBA00024953"/>
    </source>
</evidence>
<evidence type="ECO:0000259" key="27">
    <source>
        <dbReference type="PROSITE" id="PS50022"/>
    </source>
</evidence>
<protein>
    <recommendedName>
        <fullName evidence="4">Proteasome subunit beta type-4</fullName>
    </recommendedName>
</protein>
<dbReference type="GO" id="GO:0005975">
    <property type="term" value="P:carbohydrate metabolic process"/>
    <property type="evidence" value="ECO:0007669"/>
    <property type="project" value="InterPro"/>
</dbReference>
<dbReference type="GO" id="GO:0005524">
    <property type="term" value="F:ATP binding"/>
    <property type="evidence" value="ECO:0007669"/>
    <property type="project" value="UniProtKB-KW"/>
</dbReference>
<dbReference type="PANTHER" id="PTHR11177">
    <property type="entry name" value="CHITINASE"/>
    <property type="match status" value="1"/>
</dbReference>
<keyword evidence="12" id="KW-0647">Proteasome</keyword>
<dbReference type="Pfam" id="PF21114">
    <property type="entry name" value="DDR1-2_DS-like"/>
    <property type="match status" value="1"/>
</dbReference>
<evidence type="ECO:0000256" key="9">
    <source>
        <dbReference type="ARBA" id="ARBA00022741"/>
    </source>
</evidence>
<evidence type="ECO:0000313" key="31">
    <source>
        <dbReference type="Proteomes" id="UP000310200"/>
    </source>
</evidence>
<dbReference type="InterPro" id="IPR001254">
    <property type="entry name" value="Trypsin_dom"/>
</dbReference>
<evidence type="ECO:0000256" key="2">
    <source>
        <dbReference type="ARBA" id="ARBA00004251"/>
    </source>
</evidence>
<dbReference type="InterPro" id="IPR050314">
    <property type="entry name" value="Glycosyl_Hydrlase_18"/>
</dbReference>
<evidence type="ECO:0000256" key="5">
    <source>
        <dbReference type="ARBA" id="ARBA00022475"/>
    </source>
</evidence>
<keyword evidence="16 30" id="KW-0675">Receptor</keyword>
<dbReference type="SMART" id="SM00636">
    <property type="entry name" value="Glyco_18"/>
    <property type="match status" value="1"/>
</dbReference>
<evidence type="ECO:0000256" key="3">
    <source>
        <dbReference type="ARBA" id="ARBA00010331"/>
    </source>
</evidence>
<dbReference type="GO" id="GO:0005839">
    <property type="term" value="C:proteasome core complex"/>
    <property type="evidence" value="ECO:0007669"/>
    <property type="project" value="InterPro"/>
</dbReference>
<evidence type="ECO:0000256" key="12">
    <source>
        <dbReference type="ARBA" id="ARBA00022942"/>
    </source>
</evidence>
<dbReference type="GO" id="GO:0005576">
    <property type="term" value="C:extracellular region"/>
    <property type="evidence" value="ECO:0007669"/>
    <property type="project" value="TreeGrafter"/>
</dbReference>
<keyword evidence="11" id="KW-0067">ATP-binding</keyword>
<evidence type="ECO:0000256" key="11">
    <source>
        <dbReference type="ARBA" id="ARBA00022840"/>
    </source>
</evidence>
<dbReference type="Gene3D" id="3.10.310.20">
    <property type="entry name" value="DHHA2 domain"/>
    <property type="match status" value="1"/>
</dbReference>
<dbReference type="InterPro" id="IPR001314">
    <property type="entry name" value="Peptidase_S1A"/>
</dbReference>
<dbReference type="SUPFAM" id="SSF54556">
    <property type="entry name" value="Chitinase insertion domain"/>
    <property type="match status" value="1"/>
</dbReference>
<dbReference type="Gene3D" id="3.90.1640.10">
    <property type="entry name" value="inorganic pyrophosphatase (n-terminal core)"/>
    <property type="match status" value="1"/>
</dbReference>
<dbReference type="InterPro" id="IPR017853">
    <property type="entry name" value="GH"/>
</dbReference>
<dbReference type="InterPro" id="IPR008979">
    <property type="entry name" value="Galactose-bd-like_sf"/>
</dbReference>
<evidence type="ECO:0000256" key="19">
    <source>
        <dbReference type="ARBA" id="ARBA00023295"/>
    </source>
</evidence>
<dbReference type="PROSITE" id="PS50011">
    <property type="entry name" value="PROTEIN_KINASE_DOM"/>
    <property type="match status" value="1"/>
</dbReference>
<dbReference type="PRINTS" id="PR00109">
    <property type="entry name" value="TYRKINASE"/>
</dbReference>
<dbReference type="GO" id="GO:0051603">
    <property type="term" value="P:proteolysis involved in protein catabolic process"/>
    <property type="evidence" value="ECO:0007669"/>
    <property type="project" value="InterPro"/>
</dbReference>
<dbReference type="InterPro" id="IPR004097">
    <property type="entry name" value="DHHA2"/>
</dbReference>
<evidence type="ECO:0000256" key="17">
    <source>
        <dbReference type="ARBA" id="ARBA00023180"/>
    </source>
</evidence>
<dbReference type="Pfam" id="PF02833">
    <property type="entry name" value="DHHA2"/>
    <property type="match status" value="1"/>
</dbReference>
<dbReference type="Gene3D" id="2.60.120.260">
    <property type="entry name" value="Galactose-binding domain-like"/>
    <property type="match status" value="1"/>
</dbReference>
<sequence length="2404" mass="271676">MVRRSPDGTWAAENPRYFYVIAGATYVYLPSWGSMQVELVDKTLPHAEFRFSDMRNDIGLFRLKRPLYRNAYVQYVTLPPVYVTDMFQIYTEDCAAIGWGRHIPDSNKESGTYLRHVQIPLISPDKCPMPNVHKEKQLCAGLPEGGRDSCQGDSGGPLLCNGTQVGIVSWGEGCARPNTPGVYSRVDFYLQWLNKTIVQNGAAKSYQNIITIIFASCCLFLLLIRGNIYDIPPPFPPFLLIRISMQWEDTCLSTILSAITLRHFQRATMSFSDVAFLLTILLFGTYNAHGLIRPKHDKVVVCYVASWAAYRQGNGAFSLENLRPEHCTHLIYAFAGLNASNWTIRSLDPWADMEKDGIGNYKKMTTFRKQGLKVSLGIGGWNEGSTNYSLMASSSDRRRIFIASTVEFLKMYGFDGLDLDWEFPGSRGGAPYDKQNFVSLVKELKDAFREHRLSLTAAISAVSSTIDIAYDIPEISKYLDYIHVMAYDYHGAWNKQVLPNSPLRSKDRLDVEHTITYLLQQGAPAEKLVLGLAMYGRTFVLTSVPESPKINPIGLPSLDIGFKGPYTSEEGFMGFNEICEALVLYPQNWTTGWDNESSTAYAINKDRVVVYDDRKAMMAKVEYVKRKKLAGVMVWSIDTDDFRGKCTSLHSDMTLLDGRDYPLMKSINAALANNTIPFEGNQQPGSSSHFMELYGTIFDHGRHACDIKKRSCWFLACAHRSIEYTPDCACTFVAHDHTDLHACTVLSLHASRSTARSFSKLGGNRIGQRGLCNFVCVVRCAMAFKLLKMAFAGKDASPLWHNGPTPGAFYHFPGSEYGTGGFQKSQSPITTGTSVIGIQFKDGIVIAADVLGSYGSLARYRNLERLMKVNDNIILGASGDYADFQCIKSYVEKKILEEQCLDDGFSLKPKALHCWLTRVMYNRRSNFDPFWNNFIIAGLENGEPFLGTVDKLGTAYNDPVIATGYGAYMATPILRKAYEDNNQMNKEEAIELLYKVMQVLFYRDARSFPKYHLGIVTKENGVEIQGPLTLDSYWGPAVLLEVFSLYQNDKHLEHHGNKFQYHDPKVQIKLLTVMSTLSISPSCKGLLSGIPWQAILLTLSQLPPYQTIRVVMGNPTCDLDSAVCALVQGLLEYLDAKKNGFANVTVIPVMNIPEKELRIKTEVIYSLKSHGIPLNLLTFRDQIDLQNVQSDANRRLELILVDHHTLEEEDLALKSSVVTIIDHRPLNPAWEWPNILLNVEIIGSCATLVARNVLQKYPDIVDEQLASLLRGPILIDTFNMLERATATDVDVLNALEQLGKLTSDRTETFNKIMHAKTDFTGLTLEEIMIKDLKVTLGIPLVGFSILVENFLMLENAEEVIEKFANERNCNVVVLIGQGMTKERVSRDIAIFSTLCNQFANDIIRALAESTRPSLDLEFIKEIRKEKYIIYLYRQGNLKVTRKQILPIVHRTTWCARGSVGNALEKCILPLGMEEGKIPDEAITASSSYEMKSVGPQNARIRQEKNGGAWCPKAQISSAIREYLEIDLVRDHLITWTETQGRFGNGQGQEYAEAFFLEYWRHEKWHQYKDLRGNKVLRGNSNTYLVEKQKLDLPFVASRVRFVPYSQHPRTVCMRVEIYGCIWNQGVASYTAPKADVDGPNGCNVEDTSYDGTEIENLMLNGLGQLTDGIVGNEMEILESDRVTNWVGWHDRDNVELFFEFQLSRKFRNCTIHVANLPDLSVEIFSIVNFWFSSDGKEYHETPETFQMFNDPKMSIIPGNSNGRSSASISIPLQSRVGKFIKMEIKPQSKWLLLSEITFQTDVKNSTDGALARLSWIYTNSNENMSQIINQDQITRINQIEDKEIKGEIDNLEIQTDNKIKGEADDGRKINIQHGGTMTGKSKTDSNETTLVLNESNLTPDAFPVNNSPAYIGLISAALTIIVFFSGCTIFLIKQRGRNKVALLQKHTALLCGSPAPGITINTKDIKLPTPIVVNNLSQSRLSLKSKITSNNDYKFGDVDASEQHSIYEKINKISPEPYIKCEARSNYKAEHFDTKTSENFTDEARVECVMPTMSKKLSHSQTGKINQRIYESYYAATDILTIKRRDQHPVVSLFTPLLIRDSIVSYKRGTYEVPRISRHRLRILDKLGEGNFGLVHLCEAKGIQNPDLGILQNRQVVIVRSLWRGVVDALREDFMNDMHTLAEIRDVNIARIIAIVEEEPFSAIFEYGELGDLSSFLKSRDRDAPISYECSLNLVMQIASGMKYLESLNVPHCDLAARNCIVCKDLLIKVSDQAMYCSKYDGEYYVDECYAKIPLRWMAWEVVLSRKRSCQSDVWSYGVTVWEVLTRCEDIPYADLTSEQVLENCGLWYSLDNGGKKKCPRILEQPVFCTDDLYRLMLRCWCKLVEDRPSFQEIYCYLKKLTLD</sequence>
<dbReference type="GO" id="GO:0004252">
    <property type="term" value="F:serine-type endopeptidase activity"/>
    <property type="evidence" value="ECO:0007669"/>
    <property type="project" value="InterPro"/>
</dbReference>
<dbReference type="Gene3D" id="1.10.510.10">
    <property type="entry name" value="Transferase(Phosphotransferase) domain 1"/>
    <property type="match status" value="1"/>
</dbReference>
<comment type="similarity">
    <text evidence="23">Belongs to the protein kinase superfamily. Tyr protein kinase family. Insulin receptor subfamily.</text>
</comment>
<dbReference type="CDD" id="cd00190">
    <property type="entry name" value="Tryp_SPc"/>
    <property type="match status" value="1"/>
</dbReference>
<evidence type="ECO:0000259" key="26">
    <source>
        <dbReference type="PROSITE" id="PS50011"/>
    </source>
</evidence>
<feature type="domain" description="F5/8 type C" evidence="27">
    <location>
        <begin position="1466"/>
        <end position="1620"/>
    </location>
</feature>
<evidence type="ECO:0000256" key="15">
    <source>
        <dbReference type="ARBA" id="ARBA00023157"/>
    </source>
</evidence>
<dbReference type="SUPFAM" id="SSF51445">
    <property type="entry name" value="(Trans)glycosidases"/>
    <property type="match status" value="1"/>
</dbReference>
<dbReference type="PANTHER" id="PTHR11177:SF403">
    <property type="entry name" value="CHITINASE 2-RELATED"/>
    <property type="match status" value="1"/>
</dbReference>
<dbReference type="Proteomes" id="UP000310200">
    <property type="component" value="Unassembled WGS sequence"/>
</dbReference>
<dbReference type="CDD" id="cd03760">
    <property type="entry name" value="proteasome_beta_type_4"/>
    <property type="match status" value="1"/>
</dbReference>
<dbReference type="InterPro" id="IPR001223">
    <property type="entry name" value="Glyco_hydro18_cat"/>
</dbReference>
<dbReference type="SMART" id="SM01131">
    <property type="entry name" value="DHHA2"/>
    <property type="match status" value="1"/>
</dbReference>
<reference evidence="30 31" key="1">
    <citation type="journal article" date="2019" name="Philos. Trans. R. Soc. Lond., B, Biol. Sci.">
        <title>Ant behaviour and brain gene expression of defending hosts depend on the ecological success of the intruding social parasite.</title>
        <authorList>
            <person name="Kaur R."/>
            <person name="Stoldt M."/>
            <person name="Jongepier E."/>
            <person name="Feldmeyer B."/>
            <person name="Menzel F."/>
            <person name="Bornberg-Bauer E."/>
            <person name="Foitzik S."/>
        </authorList>
    </citation>
    <scope>NUCLEOTIDE SEQUENCE [LARGE SCALE GENOMIC DNA]</scope>
    <source>
        <tissue evidence="30">Whole body</tissue>
    </source>
</reference>
<dbReference type="InterPro" id="IPR023333">
    <property type="entry name" value="Proteasome_suB-type"/>
</dbReference>
<dbReference type="PROSITE" id="PS50022">
    <property type="entry name" value="FA58C_3"/>
    <property type="match status" value="1"/>
</dbReference>
<dbReference type="InterPro" id="IPR011583">
    <property type="entry name" value="Chitinase_II/V-like_cat"/>
</dbReference>
<dbReference type="SMART" id="SM00020">
    <property type="entry name" value="Tryp_SPc"/>
    <property type="match status" value="1"/>
</dbReference>
<keyword evidence="19 24" id="KW-0326">Glycosidase</keyword>
<dbReference type="Gene3D" id="2.60.120.1190">
    <property type="match status" value="1"/>
</dbReference>
<dbReference type="InterPro" id="IPR043504">
    <property type="entry name" value="Peptidase_S1_PA_chymotrypsin"/>
</dbReference>
<dbReference type="PROSITE" id="PS51910">
    <property type="entry name" value="GH18_2"/>
    <property type="match status" value="1"/>
</dbReference>
<feature type="domain" description="Peptidase S1" evidence="28">
    <location>
        <begin position="1"/>
        <end position="198"/>
    </location>
</feature>
<dbReference type="Gene3D" id="3.60.20.10">
    <property type="entry name" value="Glutamine Phosphoribosylpyrophosphate, subunit 1, domain 1"/>
    <property type="match status" value="1"/>
</dbReference>
<keyword evidence="13 25" id="KW-1133">Transmembrane helix</keyword>
<keyword evidence="8" id="KW-0732">Signal</keyword>
<feature type="domain" description="GH18" evidence="29">
    <location>
        <begin position="298"/>
        <end position="674"/>
    </location>
</feature>
<dbReference type="PROSITE" id="PS00109">
    <property type="entry name" value="PROTEIN_KINASE_TYR"/>
    <property type="match status" value="1"/>
</dbReference>
<comment type="similarity">
    <text evidence="3">Belongs to the PPase class C family. Prune subfamily.</text>
</comment>
<evidence type="ECO:0000256" key="7">
    <source>
        <dbReference type="ARBA" id="ARBA00022692"/>
    </source>
</evidence>
<keyword evidence="18" id="KW-0539">Nucleus</keyword>
<evidence type="ECO:0000256" key="8">
    <source>
        <dbReference type="ARBA" id="ARBA00022729"/>
    </source>
</evidence>
<accession>A0A4S2JPQ3</accession>
<dbReference type="Pfam" id="PF00089">
    <property type="entry name" value="Trypsin"/>
    <property type="match status" value="1"/>
</dbReference>
<feature type="domain" description="Protein kinase" evidence="26">
    <location>
        <begin position="2121"/>
        <end position="2398"/>
    </location>
</feature>
<dbReference type="Pfam" id="PF00227">
    <property type="entry name" value="Proteasome"/>
    <property type="match status" value="1"/>
</dbReference>
<dbReference type="PROSITE" id="PS50240">
    <property type="entry name" value="TRYPSIN_DOM"/>
    <property type="match status" value="1"/>
</dbReference>
<dbReference type="FunFam" id="3.60.20.10:FF:000014">
    <property type="entry name" value="Proteasome subunit beta type-7"/>
    <property type="match status" value="1"/>
</dbReference>
<dbReference type="PROSITE" id="PS01286">
    <property type="entry name" value="FA58C_2"/>
    <property type="match status" value="1"/>
</dbReference>
<keyword evidence="31" id="KW-1185">Reference proteome</keyword>
<keyword evidence="17" id="KW-0325">Glycoprotein</keyword>
<dbReference type="InterPro" id="IPR029070">
    <property type="entry name" value="Chitinase_insertion_sf"/>
</dbReference>
<dbReference type="SUPFAM" id="SSF50494">
    <property type="entry name" value="Trypsin-like serine proteases"/>
    <property type="match status" value="1"/>
</dbReference>
<dbReference type="Gene3D" id="3.20.20.80">
    <property type="entry name" value="Glycosidases"/>
    <property type="match status" value="1"/>
</dbReference>
<dbReference type="InterPro" id="IPR033116">
    <property type="entry name" value="TRYPSIN_SER"/>
</dbReference>
<dbReference type="CDD" id="cd00057">
    <property type="entry name" value="FA58C"/>
    <property type="match status" value="1"/>
</dbReference>
<dbReference type="GO" id="GO:0005634">
    <property type="term" value="C:nucleus"/>
    <property type="evidence" value="ECO:0007669"/>
    <property type="project" value="UniProtKB-SubCell"/>
</dbReference>
<evidence type="ECO:0000313" key="30">
    <source>
        <dbReference type="EMBL" id="TGZ38175.1"/>
    </source>
</evidence>
<dbReference type="PRINTS" id="PR00722">
    <property type="entry name" value="CHYMOTRYPSIN"/>
</dbReference>
<dbReference type="InterPro" id="IPR001245">
    <property type="entry name" value="Ser-Thr/Tyr_kinase_cat_dom"/>
</dbReference>
<dbReference type="InterPro" id="IPR000421">
    <property type="entry name" value="FA58C"/>
</dbReference>
<dbReference type="SUPFAM" id="SSF64182">
    <property type="entry name" value="DHH phosphoesterases"/>
    <property type="match status" value="1"/>
</dbReference>
<dbReference type="InterPro" id="IPR001353">
    <property type="entry name" value="Proteasome_sua/b"/>
</dbReference>
<dbReference type="Gene3D" id="3.10.50.10">
    <property type="match status" value="1"/>
</dbReference>
<dbReference type="Pfam" id="PF00704">
    <property type="entry name" value="Glyco_hydro_18"/>
    <property type="match status" value="1"/>
</dbReference>
<keyword evidence="14 25" id="KW-0472">Membrane</keyword>
<dbReference type="PROSITE" id="PS01095">
    <property type="entry name" value="GH18_1"/>
    <property type="match status" value="1"/>
</dbReference>
<gene>
    <name evidence="30" type="ORF">DBV15_07197</name>
</gene>
<keyword evidence="6" id="KW-0963">Cytoplasm</keyword>
<evidence type="ECO:0000256" key="4">
    <source>
        <dbReference type="ARBA" id="ARBA00016157"/>
    </source>
</evidence>
<dbReference type="InterPro" id="IPR016295">
    <property type="entry name" value="Proteasome_beta4"/>
</dbReference>
<dbReference type="SUPFAM" id="SSF49785">
    <property type="entry name" value="Galactose-binding domain-like"/>
    <property type="match status" value="1"/>
</dbReference>
<dbReference type="InterPro" id="IPR008266">
    <property type="entry name" value="Tyr_kinase_AS"/>
</dbReference>
<keyword evidence="15" id="KW-1015">Disulfide bond</keyword>
<dbReference type="GO" id="GO:0048680">
    <property type="term" value="P:positive regulation of axon regeneration"/>
    <property type="evidence" value="ECO:0007669"/>
    <property type="project" value="UniProtKB-ARBA"/>
</dbReference>
<feature type="transmembrane region" description="Helical" evidence="25">
    <location>
        <begin position="1909"/>
        <end position="1932"/>
    </location>
</feature>
<evidence type="ECO:0000256" key="10">
    <source>
        <dbReference type="ARBA" id="ARBA00022801"/>
    </source>
</evidence>
<evidence type="ECO:0000256" key="16">
    <source>
        <dbReference type="ARBA" id="ARBA00023170"/>
    </source>
</evidence>
<evidence type="ECO:0000256" key="14">
    <source>
        <dbReference type="ARBA" id="ARBA00023136"/>
    </source>
</evidence>
<dbReference type="PROSITE" id="PS00135">
    <property type="entry name" value="TRYPSIN_SER"/>
    <property type="match status" value="1"/>
</dbReference>
<dbReference type="InterPro" id="IPR016050">
    <property type="entry name" value="Proteasome_bsu_CS"/>
</dbReference>
<dbReference type="InterPro" id="IPR011009">
    <property type="entry name" value="Kinase-like_dom_sf"/>
</dbReference>
<evidence type="ECO:0000256" key="1">
    <source>
        <dbReference type="ARBA" id="ARBA00004123"/>
    </source>
</evidence>
<dbReference type="GO" id="GO:0006032">
    <property type="term" value="P:chitin catabolic process"/>
    <property type="evidence" value="ECO:0007669"/>
    <property type="project" value="TreeGrafter"/>
</dbReference>
<dbReference type="CDD" id="cd02872">
    <property type="entry name" value="GH18_chitolectin_chitotriosidase"/>
    <property type="match status" value="1"/>
</dbReference>
<dbReference type="InterPro" id="IPR000719">
    <property type="entry name" value="Prot_kinase_dom"/>
</dbReference>
<evidence type="ECO:0000256" key="25">
    <source>
        <dbReference type="SAM" id="Phobius"/>
    </source>
</evidence>
<dbReference type="FunFam" id="2.40.10.10:FF:000002">
    <property type="entry name" value="Transmembrane protease serine"/>
    <property type="match status" value="1"/>
</dbReference>
<evidence type="ECO:0000259" key="28">
    <source>
        <dbReference type="PROSITE" id="PS50240"/>
    </source>
</evidence>
<dbReference type="Gene3D" id="3.30.200.20">
    <property type="entry name" value="Phosphorylase Kinase, domain 1"/>
    <property type="match status" value="1"/>
</dbReference>
<keyword evidence="10 24" id="KW-0378">Hydrolase</keyword>
<dbReference type="GO" id="GO:0005737">
    <property type="term" value="C:cytoplasm"/>
    <property type="evidence" value="ECO:0007669"/>
    <property type="project" value="InterPro"/>
</dbReference>
<dbReference type="GO" id="GO:0004568">
    <property type="term" value="F:chitinase activity"/>
    <property type="evidence" value="ECO:0007669"/>
    <property type="project" value="UniProtKB-ARBA"/>
</dbReference>
<dbReference type="InterPro" id="IPR048525">
    <property type="entry name" value="DDR1-2_DS-like"/>
</dbReference>
<dbReference type="GO" id="GO:0005886">
    <property type="term" value="C:plasma membrane"/>
    <property type="evidence" value="ECO:0007669"/>
    <property type="project" value="UniProtKB-SubCell"/>
</dbReference>
<comment type="similarity">
    <text evidence="20">Belongs to the peptidase S1 family. CLIP subfamily.</text>
</comment>
<keyword evidence="7 25" id="KW-0812">Transmembrane</keyword>